<dbReference type="GeneID" id="97306214"/>
<gene>
    <name evidence="3" type="primary">tssE</name>
    <name evidence="3" type="ORF">E2553_09235</name>
</gene>
<evidence type="ECO:0000313" key="3">
    <source>
        <dbReference type="EMBL" id="TFE45180.1"/>
    </source>
</evidence>
<evidence type="ECO:0000256" key="1">
    <source>
        <dbReference type="SAM" id="MobiDB-lite"/>
    </source>
</evidence>
<evidence type="ECO:0000313" key="4">
    <source>
        <dbReference type="Proteomes" id="UP000297385"/>
    </source>
</evidence>
<feature type="region of interest" description="Disordered" evidence="1">
    <location>
        <begin position="1"/>
        <end position="20"/>
    </location>
</feature>
<accession>A0A4Y8N5Y3</accession>
<dbReference type="InterPro" id="IPR017737">
    <property type="entry name" value="TssE1-like"/>
</dbReference>
<dbReference type="PANTHER" id="PTHR38595:SF1">
    <property type="entry name" value="TYPE VI SECRETION SYSTEM COMPONENT TSSE1"/>
    <property type="match status" value="1"/>
</dbReference>
<feature type="domain" description="IraD/Gp25-like" evidence="2">
    <location>
        <begin position="51"/>
        <end position="155"/>
    </location>
</feature>
<dbReference type="Proteomes" id="UP000297385">
    <property type="component" value="Unassembled WGS sequence"/>
</dbReference>
<name>A0A4Y8N5Y3_9BURK</name>
<dbReference type="InterPro" id="IPR053176">
    <property type="entry name" value="T6SS_TssE1-like"/>
</dbReference>
<comment type="caution">
    <text evidence="3">The sequence shown here is derived from an EMBL/GenBank/DDBJ whole genome shotgun (WGS) entry which is preliminary data.</text>
</comment>
<evidence type="ECO:0000259" key="2">
    <source>
        <dbReference type="Pfam" id="PF04965"/>
    </source>
</evidence>
<feature type="compositionally biased region" description="Basic and acidic residues" evidence="1">
    <location>
        <begin position="1"/>
        <end position="13"/>
    </location>
</feature>
<dbReference type="SUPFAM" id="SSF160719">
    <property type="entry name" value="gpW/gp25-like"/>
    <property type="match status" value="1"/>
</dbReference>
<dbReference type="InterPro" id="IPR007048">
    <property type="entry name" value="IraD/Gp25-like"/>
</dbReference>
<dbReference type="PANTHER" id="PTHR38595">
    <property type="entry name" value="CYTOPLASMIC PROTEIN-RELATED"/>
    <property type="match status" value="1"/>
</dbReference>
<organism evidence="3 4">
    <name type="scientific">Paraburkholderia dipogonis</name>
    <dbReference type="NCBI Taxonomy" id="1211383"/>
    <lineage>
        <taxon>Bacteria</taxon>
        <taxon>Pseudomonadati</taxon>
        <taxon>Pseudomonadota</taxon>
        <taxon>Betaproteobacteria</taxon>
        <taxon>Burkholderiales</taxon>
        <taxon>Burkholderiaceae</taxon>
        <taxon>Paraburkholderia</taxon>
    </lineage>
</organism>
<dbReference type="EMBL" id="SNVI01000001">
    <property type="protein sequence ID" value="TFE45180.1"/>
    <property type="molecule type" value="Genomic_DNA"/>
</dbReference>
<reference evidence="3 4" key="1">
    <citation type="submission" date="2019-03" db="EMBL/GenBank/DDBJ databases">
        <title>Complete Genome Sequence of Paraburkholderia dipogonis ICMP 19430T, a Nitrogen-fixing Symbiont of the South African Invasive Legume Dipogon lignosus in New Zealand.</title>
        <authorList>
            <person name="De Meyer S.E."/>
        </authorList>
    </citation>
    <scope>NUCLEOTIDE SEQUENCE [LARGE SCALE GENOMIC DNA]</scope>
    <source>
        <strain evidence="3 4">ICMP 19430</strain>
    </source>
</reference>
<dbReference type="Pfam" id="PF04965">
    <property type="entry name" value="GPW_gp25"/>
    <property type="match status" value="1"/>
</dbReference>
<sequence length="178" mass="20236">MSRKRHEPDRTESAPRQADAQLLPTLFDRLRDDAPHRQTEAPGDYAVSRAQMRDIIQRDLAFLLNATSIEDLIDRKRHSYAAASTINFGVPPLAGAFMASHKWAKIEQVIRGAIHDFEPRLIAHTVQVVPLTDVDSQSHYNHLAFEIRGMIRMDPYPLEFMVQSSLDLETSRLHAAAR</sequence>
<dbReference type="RefSeq" id="WP_134456934.1">
    <property type="nucleotide sequence ID" value="NZ_JBHMFL010000175.1"/>
</dbReference>
<dbReference type="AlphaFoldDB" id="A0A4Y8N5Y3"/>
<dbReference type="NCBIfam" id="TIGR03357">
    <property type="entry name" value="VI_zyme"/>
    <property type="match status" value="1"/>
</dbReference>
<protein>
    <submittedName>
        <fullName evidence="3">Type VI secretion system baseplate subunit TssE</fullName>
    </submittedName>
</protein>
<proteinExistence type="predicted"/>